<dbReference type="Proteomes" id="UP000185491">
    <property type="component" value="Chromosome"/>
</dbReference>
<keyword evidence="2" id="KW-1185">Reference proteome</keyword>
<dbReference type="STRING" id="161895.CPHO_09690"/>
<organism evidence="1 2">
    <name type="scientific">Corynebacterium phocae</name>
    <dbReference type="NCBI Taxonomy" id="161895"/>
    <lineage>
        <taxon>Bacteria</taxon>
        <taxon>Bacillati</taxon>
        <taxon>Actinomycetota</taxon>
        <taxon>Actinomycetes</taxon>
        <taxon>Mycobacteriales</taxon>
        <taxon>Corynebacteriaceae</taxon>
        <taxon>Corynebacterium</taxon>
    </lineage>
</organism>
<sequence length="234" mass="26048">MEILSAKLAPQQDKHAEKIAAYAKRASKAFEDFDATFVPAFQSTEKPWSIPWLNDFGTYVADNPEAHSNRQLEYVLGQALVTHYQAVWGIHRGRMGVFAAEGQLFQPVASNVRLLKAGWGPYFGQDWVYPTAGSNSGPQLFPDLGQPGREGFTSPGQYTVGMYRNLLFDAALRTAFADPATRIRDLIQLAALDVAQRDPEVAVELYNRAVELGMEPIEELVNRTLEQHGRIPLV</sequence>
<protein>
    <submittedName>
        <fullName evidence="1">Uncharacterized protein</fullName>
    </submittedName>
</protein>
<gene>
    <name evidence="1" type="ORF">CPHO_09690</name>
</gene>
<proteinExistence type="predicted"/>
<dbReference type="OrthoDB" id="10010429at2"/>
<name>A0A1L7D4K8_9CORY</name>
<evidence type="ECO:0000313" key="2">
    <source>
        <dbReference type="Proteomes" id="UP000185491"/>
    </source>
</evidence>
<dbReference type="EMBL" id="CP009249">
    <property type="protein sequence ID" value="APT93116.1"/>
    <property type="molecule type" value="Genomic_DNA"/>
</dbReference>
<dbReference type="AlphaFoldDB" id="A0A1L7D4K8"/>
<dbReference type="RefSeq" id="WP_075735328.1">
    <property type="nucleotide sequence ID" value="NZ_CP009249.1"/>
</dbReference>
<evidence type="ECO:0000313" key="1">
    <source>
        <dbReference type="EMBL" id="APT93116.1"/>
    </source>
</evidence>
<accession>A0A1L7D4K8</accession>
<dbReference type="KEGG" id="cpho:CPHO_09690"/>
<reference evidence="1 2" key="1">
    <citation type="submission" date="2014-08" db="EMBL/GenBank/DDBJ databases">
        <title>Complete genome sequence of Corynebacterium phocae M408/89/1(T)(=DSM 44612(T)), isolated from the common seal (Phoca vitulina).</title>
        <authorList>
            <person name="Ruckert C."/>
            <person name="Albersmeier A."/>
            <person name="Winkler A."/>
            <person name="Kalinowski J."/>
        </authorList>
    </citation>
    <scope>NUCLEOTIDE SEQUENCE [LARGE SCALE GENOMIC DNA]</scope>
    <source>
        <strain evidence="1 2">M408/89/1</strain>
    </source>
</reference>